<gene>
    <name evidence="1" type="ORF">QE152_g6300</name>
</gene>
<organism evidence="1 2">
    <name type="scientific">Popillia japonica</name>
    <name type="common">Japanese beetle</name>
    <dbReference type="NCBI Taxonomy" id="7064"/>
    <lineage>
        <taxon>Eukaryota</taxon>
        <taxon>Metazoa</taxon>
        <taxon>Ecdysozoa</taxon>
        <taxon>Arthropoda</taxon>
        <taxon>Hexapoda</taxon>
        <taxon>Insecta</taxon>
        <taxon>Pterygota</taxon>
        <taxon>Neoptera</taxon>
        <taxon>Endopterygota</taxon>
        <taxon>Coleoptera</taxon>
        <taxon>Polyphaga</taxon>
        <taxon>Scarabaeiformia</taxon>
        <taxon>Scarabaeidae</taxon>
        <taxon>Rutelinae</taxon>
        <taxon>Popillia</taxon>
    </lineage>
</organism>
<dbReference type="EMBL" id="JASPKY010000041">
    <property type="protein sequence ID" value="KAK9746287.1"/>
    <property type="molecule type" value="Genomic_DNA"/>
</dbReference>
<protein>
    <submittedName>
        <fullName evidence="1">Uncharacterized protein</fullName>
    </submittedName>
</protein>
<dbReference type="AlphaFoldDB" id="A0AAW1MJI9"/>
<reference evidence="1 2" key="1">
    <citation type="journal article" date="2024" name="BMC Genomics">
        <title>De novo assembly and annotation of Popillia japonica's genome with initial clues to its potential as an invasive pest.</title>
        <authorList>
            <person name="Cucini C."/>
            <person name="Boschi S."/>
            <person name="Funari R."/>
            <person name="Cardaioli E."/>
            <person name="Iannotti N."/>
            <person name="Marturano G."/>
            <person name="Paoli F."/>
            <person name="Bruttini M."/>
            <person name="Carapelli A."/>
            <person name="Frati F."/>
            <person name="Nardi F."/>
        </authorList>
    </citation>
    <scope>NUCLEOTIDE SEQUENCE [LARGE SCALE GENOMIC DNA]</scope>
    <source>
        <strain evidence="1">DMR45628</strain>
    </source>
</reference>
<proteinExistence type="predicted"/>
<comment type="caution">
    <text evidence="1">The sequence shown here is derived from an EMBL/GenBank/DDBJ whole genome shotgun (WGS) entry which is preliminary data.</text>
</comment>
<name>A0AAW1MJI9_POPJA</name>
<keyword evidence="2" id="KW-1185">Reference proteome</keyword>
<evidence type="ECO:0000313" key="1">
    <source>
        <dbReference type="EMBL" id="KAK9746287.1"/>
    </source>
</evidence>
<dbReference type="Proteomes" id="UP001458880">
    <property type="component" value="Unassembled WGS sequence"/>
</dbReference>
<accession>A0AAW1MJI9</accession>
<evidence type="ECO:0000313" key="2">
    <source>
        <dbReference type="Proteomes" id="UP001458880"/>
    </source>
</evidence>
<sequence>MLYIQAVLFCEFVRAIYVHNSGNPYEYLNPNSDGDEITINEAAEYSDVKIVNISSLAGQSDGPILTNKKRNRVGFYNVQTGDDE</sequence>